<dbReference type="GO" id="GO:0008168">
    <property type="term" value="F:methyltransferase activity"/>
    <property type="evidence" value="ECO:0007669"/>
    <property type="project" value="UniProtKB-KW"/>
</dbReference>
<evidence type="ECO:0000313" key="7">
    <source>
        <dbReference type="EMBL" id="KAL3758846.1"/>
    </source>
</evidence>
<dbReference type="Pfam" id="PF00588">
    <property type="entry name" value="SpoU_methylase"/>
    <property type="match status" value="1"/>
</dbReference>
<sequence length="496" mass="54301">MKADDSIATASSIVLATLFSTSLASHNHHHHVPYPPTISTMSGFQFECHHRRRCLSRRSAGTIITITPSHHRQIMQQCSRRRRQRQRHSLSNHDNNVVLNQSVDDAEGATTAYTKKVSIKNQPNEPSPLSGMPIGPSSTTASSSSSYNYPNPVIIRYMYEGGHLSQGRLCFLDPYPSTDDATDMSSATTVSIPQIMQALRNDGVDFNLFYPCAYESTCSTGGWLPLESAPRYSNPWKNTDDDGTDGSGADASAGDITTKVDVSRLSFTIPTSSDSDEAVPASRRIDIKLFRRPKMPSRGVDSNLHSWKDAIEFSNAAPDGNGITATEYTNDALHAISASVPCGKLSNDGYFGIGILHPKACENVGTLWRSAYQLGASILYTIGGRYKSSSTDTLNVPARIPLIELDDWTSFVEWASPKSAVWVVIEMGGTPLSEFVHPRNAIYILGSEDHGVPKSVVRGCREVVSLECELYGSYNVAVAGSIVMYDRMMKMRKAKE</sequence>
<dbReference type="PANTHER" id="PTHR42786:SF6">
    <property type="entry name" value="TRNA_RRNA METHYLTRANSFERASE SPOU TYPE DOMAIN-CONTAINING PROTEIN"/>
    <property type="match status" value="1"/>
</dbReference>
<feature type="region of interest" description="Disordered" evidence="5">
    <location>
        <begin position="114"/>
        <end position="146"/>
    </location>
</feature>
<dbReference type="InterPro" id="IPR029026">
    <property type="entry name" value="tRNA_m1G_MTases_N"/>
</dbReference>
<keyword evidence="2" id="KW-0489">Methyltransferase</keyword>
<comment type="similarity">
    <text evidence="1">Belongs to the class IV-like SAM-binding methyltransferase superfamily. RNA methyltransferase TrmH family.</text>
</comment>
<dbReference type="AlphaFoldDB" id="A0ABD3M7X2"/>
<gene>
    <name evidence="7" type="ORF">ACHAWU_003118</name>
</gene>
<proteinExistence type="inferred from homology"/>
<keyword evidence="4" id="KW-0949">S-adenosyl-L-methionine</keyword>
<protein>
    <recommendedName>
        <fullName evidence="6">tRNA/rRNA methyltransferase SpoU type domain-containing protein</fullName>
    </recommendedName>
</protein>
<dbReference type="SUPFAM" id="SSF75217">
    <property type="entry name" value="alpha/beta knot"/>
    <property type="match status" value="1"/>
</dbReference>
<evidence type="ECO:0000256" key="2">
    <source>
        <dbReference type="ARBA" id="ARBA00022603"/>
    </source>
</evidence>
<dbReference type="EMBL" id="JALLBG020000216">
    <property type="protein sequence ID" value="KAL3758846.1"/>
    <property type="molecule type" value="Genomic_DNA"/>
</dbReference>
<accession>A0ABD3M7X2</accession>
<evidence type="ECO:0000256" key="1">
    <source>
        <dbReference type="ARBA" id="ARBA00007228"/>
    </source>
</evidence>
<dbReference type="InterPro" id="IPR001537">
    <property type="entry name" value="SpoU_MeTrfase"/>
</dbReference>
<evidence type="ECO:0000256" key="3">
    <source>
        <dbReference type="ARBA" id="ARBA00022679"/>
    </source>
</evidence>
<evidence type="ECO:0000256" key="4">
    <source>
        <dbReference type="ARBA" id="ARBA00022691"/>
    </source>
</evidence>
<evidence type="ECO:0000256" key="5">
    <source>
        <dbReference type="SAM" id="MobiDB-lite"/>
    </source>
</evidence>
<dbReference type="InterPro" id="IPR029028">
    <property type="entry name" value="Alpha/beta_knot_MTases"/>
</dbReference>
<organism evidence="7 8">
    <name type="scientific">Discostella pseudostelligera</name>
    <dbReference type="NCBI Taxonomy" id="259834"/>
    <lineage>
        <taxon>Eukaryota</taxon>
        <taxon>Sar</taxon>
        <taxon>Stramenopiles</taxon>
        <taxon>Ochrophyta</taxon>
        <taxon>Bacillariophyta</taxon>
        <taxon>Coscinodiscophyceae</taxon>
        <taxon>Thalassiosirophycidae</taxon>
        <taxon>Stephanodiscales</taxon>
        <taxon>Stephanodiscaceae</taxon>
        <taxon>Discostella</taxon>
    </lineage>
</organism>
<dbReference type="Gene3D" id="3.40.1280.10">
    <property type="match status" value="1"/>
</dbReference>
<keyword evidence="8" id="KW-1185">Reference proteome</keyword>
<dbReference type="Proteomes" id="UP001530293">
    <property type="component" value="Unassembled WGS sequence"/>
</dbReference>
<dbReference type="CDD" id="cd18098">
    <property type="entry name" value="SpoU-like"/>
    <property type="match status" value="1"/>
</dbReference>
<feature type="region of interest" description="Disordered" evidence="5">
    <location>
        <begin position="234"/>
        <end position="254"/>
    </location>
</feature>
<keyword evidence="3" id="KW-0808">Transferase</keyword>
<feature type="domain" description="tRNA/rRNA methyltransferase SpoU type" evidence="6">
    <location>
        <begin position="357"/>
        <end position="485"/>
    </location>
</feature>
<dbReference type="PANTHER" id="PTHR42786">
    <property type="entry name" value="TRNA/RRNA METHYLTRANSFERASE"/>
    <property type="match status" value="1"/>
</dbReference>
<evidence type="ECO:0000259" key="6">
    <source>
        <dbReference type="Pfam" id="PF00588"/>
    </source>
</evidence>
<evidence type="ECO:0000313" key="8">
    <source>
        <dbReference type="Proteomes" id="UP001530293"/>
    </source>
</evidence>
<name>A0ABD3M7X2_9STRA</name>
<comment type="caution">
    <text evidence="7">The sequence shown here is derived from an EMBL/GenBank/DDBJ whole genome shotgun (WGS) entry which is preliminary data.</text>
</comment>
<feature type="compositionally biased region" description="Low complexity" evidence="5">
    <location>
        <begin position="137"/>
        <end position="146"/>
    </location>
</feature>
<dbReference type="GO" id="GO:0032259">
    <property type="term" value="P:methylation"/>
    <property type="evidence" value="ECO:0007669"/>
    <property type="project" value="UniProtKB-KW"/>
</dbReference>
<dbReference type="InterPro" id="IPR004384">
    <property type="entry name" value="RNA_MeTrfase_TrmJ/LasT"/>
</dbReference>
<reference evidence="7 8" key="1">
    <citation type="submission" date="2024-10" db="EMBL/GenBank/DDBJ databases">
        <title>Updated reference genomes for cyclostephanoid diatoms.</title>
        <authorList>
            <person name="Roberts W.R."/>
            <person name="Alverson A.J."/>
        </authorList>
    </citation>
    <scope>NUCLEOTIDE SEQUENCE [LARGE SCALE GENOMIC DNA]</scope>
    <source>
        <strain evidence="7 8">AJA232-27</strain>
    </source>
</reference>